<sequence length="429" mass="48487">MDNLFWALVKENSKRDIIQHWSDKLFSAEAYTDDSVISGAVVNTGYNTDIDPKAKLDSNLDAGTDTCSEDEQDSQDKAEDQDEDEDENDKQEADLTSREIKALVSVCIILCESGEIEGDIGYAYLKKQLYSDKQESIPTESLEVYARLSQYDLQFLGSRASKKKGQGNSCIKTNLGQATKDDEDSAKSLTAALKALKADLRVWRKEIKNLEKRRQNAGRKSRRFEKVNKDLDAALYQKLKDIQKLCNHQYVEVLKLQEQIRNGQSRLFLLIEKIHNQPVIYPQLGQKNALSIHAATAIQGIDPGLVTMASGVYTSPSTPINSIKRYQGAPQSAEDDRINTFKLTARFIDKACLKQSNIHSNHKRVQRRRVIGRIRLKKSYQKHCSRNKTKLNGRSVVTFVGNWSGVSTFVKGHMYKTFNRALLQTIVSS</sequence>
<proteinExistence type="predicted"/>
<evidence type="ECO:0000256" key="2">
    <source>
        <dbReference type="SAM" id="MobiDB-lite"/>
    </source>
</evidence>
<dbReference type="Proteomes" id="UP000054107">
    <property type="component" value="Unassembled WGS sequence"/>
</dbReference>
<organism evidence="3 4">
    <name type="scientific">Parasitella parasitica</name>
    <dbReference type="NCBI Taxonomy" id="35722"/>
    <lineage>
        <taxon>Eukaryota</taxon>
        <taxon>Fungi</taxon>
        <taxon>Fungi incertae sedis</taxon>
        <taxon>Mucoromycota</taxon>
        <taxon>Mucoromycotina</taxon>
        <taxon>Mucoromycetes</taxon>
        <taxon>Mucorales</taxon>
        <taxon>Mucorineae</taxon>
        <taxon>Mucoraceae</taxon>
        <taxon>Parasitella</taxon>
    </lineage>
</organism>
<protein>
    <submittedName>
        <fullName evidence="3">Uncharacterized protein</fullName>
    </submittedName>
</protein>
<dbReference type="OrthoDB" id="2292224at2759"/>
<evidence type="ECO:0000313" key="3">
    <source>
        <dbReference type="EMBL" id="CEP16417.1"/>
    </source>
</evidence>
<keyword evidence="4" id="KW-1185">Reference proteome</keyword>
<feature type="coiled-coil region" evidence="1">
    <location>
        <begin position="186"/>
        <end position="227"/>
    </location>
</feature>
<dbReference type="AlphaFoldDB" id="A0A0B7NG75"/>
<accession>A0A0B7NG75</accession>
<evidence type="ECO:0000256" key="1">
    <source>
        <dbReference type="SAM" id="Coils"/>
    </source>
</evidence>
<gene>
    <name evidence="3" type="primary">PARPA_10683.1 scaffold 41683</name>
</gene>
<feature type="compositionally biased region" description="Acidic residues" evidence="2">
    <location>
        <begin position="67"/>
        <end position="89"/>
    </location>
</feature>
<name>A0A0B7NG75_9FUNG</name>
<dbReference type="STRING" id="35722.A0A0B7NG75"/>
<dbReference type="EMBL" id="LN733168">
    <property type="protein sequence ID" value="CEP16417.1"/>
    <property type="molecule type" value="Genomic_DNA"/>
</dbReference>
<reference evidence="3 4" key="1">
    <citation type="submission" date="2014-09" db="EMBL/GenBank/DDBJ databases">
        <authorList>
            <person name="Ellenberger Sabrina"/>
        </authorList>
    </citation>
    <scope>NUCLEOTIDE SEQUENCE [LARGE SCALE GENOMIC DNA]</scope>
    <source>
        <strain evidence="3 4">CBS 412.66</strain>
    </source>
</reference>
<feature type="region of interest" description="Disordered" evidence="2">
    <location>
        <begin position="53"/>
        <end position="94"/>
    </location>
</feature>
<keyword evidence="1" id="KW-0175">Coiled coil</keyword>
<evidence type="ECO:0000313" key="4">
    <source>
        <dbReference type="Proteomes" id="UP000054107"/>
    </source>
</evidence>